<dbReference type="GO" id="GO:0001518">
    <property type="term" value="C:voltage-gated sodium channel complex"/>
    <property type="evidence" value="ECO:0007669"/>
    <property type="project" value="TreeGrafter"/>
</dbReference>
<evidence type="ECO:0000256" key="7">
    <source>
        <dbReference type="SAM" id="Phobius"/>
    </source>
</evidence>
<proteinExistence type="predicted"/>
<evidence type="ECO:0000256" key="4">
    <source>
        <dbReference type="ARBA" id="ARBA00022989"/>
    </source>
</evidence>
<dbReference type="AlphaFoldDB" id="A0A813KZA0"/>
<dbReference type="Pfam" id="PF00520">
    <property type="entry name" value="Ion_trans"/>
    <property type="match status" value="1"/>
</dbReference>
<dbReference type="PANTHER" id="PTHR10037">
    <property type="entry name" value="VOLTAGE-GATED CATION CHANNEL CALCIUM AND SODIUM"/>
    <property type="match status" value="1"/>
</dbReference>
<dbReference type="EMBL" id="CAJNNV010032253">
    <property type="protein sequence ID" value="CAE8639443.1"/>
    <property type="molecule type" value="Genomic_DNA"/>
</dbReference>
<feature type="transmembrane region" description="Helical" evidence="7">
    <location>
        <begin position="305"/>
        <end position="328"/>
    </location>
</feature>
<keyword evidence="2 7" id="KW-0812">Transmembrane</keyword>
<gene>
    <name evidence="9" type="ORF">PGLA1383_LOCUS54479</name>
    <name evidence="10" type="ORF">PGLA2088_LOCUS38765</name>
</gene>
<evidence type="ECO:0000256" key="2">
    <source>
        <dbReference type="ARBA" id="ARBA00022692"/>
    </source>
</evidence>
<keyword evidence="4 7" id="KW-1133">Transmembrane helix</keyword>
<dbReference type="GO" id="GO:0005248">
    <property type="term" value="F:voltage-gated sodium channel activity"/>
    <property type="evidence" value="ECO:0007669"/>
    <property type="project" value="TreeGrafter"/>
</dbReference>
<evidence type="ECO:0000256" key="6">
    <source>
        <dbReference type="SAM" id="MobiDB-lite"/>
    </source>
</evidence>
<evidence type="ECO:0000313" key="10">
    <source>
        <dbReference type="EMBL" id="CAE8715790.1"/>
    </source>
</evidence>
<dbReference type="InterPro" id="IPR005821">
    <property type="entry name" value="Ion_trans_dom"/>
</dbReference>
<dbReference type="PANTHER" id="PTHR10037:SF62">
    <property type="entry name" value="SODIUM CHANNEL PROTEIN 60E"/>
    <property type="match status" value="1"/>
</dbReference>
<sequence>MMSHALGEIENEMSQLVECFQAAQAKLFKLHSKAVVKLQQENHELRELLAVGKQVDKEAVGKQADQRELPEQQLQTVLQHQAQPPQIISGPGALEHQEEEIEVNSPARRCRRNGPKKRPSLAKAMVQVLHADLSNGVVRNNSLQPSACLRFSRSSRKQLFEGIFCIVICLNCITMGLEAHYEVQEGGVPDSLRDFLRISEHVFTFLFTVELLLRIRDLGFSKFYPTSASNMWNFIDAVVVGFGILSTWIIPALILLGLSVDFTVARSLTALRAVRLLRLAHVVRKVEIFHEVSVLIRGLTDSLRVLFWTMIVIFFITYIFAVFGLTLLSKPILEISKGQSLSPAQRLEINELSEYLFGLGNMMSSLVQVLTLDAHSSIMRPTVKYIPWSWLYFYAYIAIAVVVLMNLVTAIIVENAVSNARNDEETQLRLRNQKKSHELVHLKALFTLMDADGDGTLSWDEFECSLSDPDICDKWRLMDIEPDECQKLFRLLDTGDGTIDSDEFFEGLSKMKGAAQSKDVFALRRQRT</sequence>
<dbReference type="InterPro" id="IPR011992">
    <property type="entry name" value="EF-hand-dom_pair"/>
</dbReference>
<evidence type="ECO:0000256" key="5">
    <source>
        <dbReference type="ARBA" id="ARBA00023136"/>
    </source>
</evidence>
<dbReference type="Proteomes" id="UP000654075">
    <property type="component" value="Unassembled WGS sequence"/>
</dbReference>
<evidence type="ECO:0000313" key="12">
    <source>
        <dbReference type="Proteomes" id="UP000654075"/>
    </source>
</evidence>
<dbReference type="CDD" id="cd00051">
    <property type="entry name" value="EFh"/>
    <property type="match status" value="1"/>
</dbReference>
<dbReference type="InterPro" id="IPR043203">
    <property type="entry name" value="VGCC_Ca_Na"/>
</dbReference>
<comment type="subcellular location">
    <subcellularLocation>
        <location evidence="1">Membrane</location>
        <topology evidence="1">Multi-pass membrane protein</topology>
    </subcellularLocation>
</comment>
<evidence type="ECO:0000313" key="11">
    <source>
        <dbReference type="Proteomes" id="UP000626109"/>
    </source>
</evidence>
<reference evidence="10" key="1">
    <citation type="submission" date="2021-02" db="EMBL/GenBank/DDBJ databases">
        <authorList>
            <person name="Dougan E. K."/>
            <person name="Rhodes N."/>
            <person name="Thang M."/>
            <person name="Chan C."/>
        </authorList>
    </citation>
    <scope>NUCLEOTIDE SEQUENCE</scope>
</reference>
<keyword evidence="5 7" id="KW-0472">Membrane</keyword>
<dbReference type="SUPFAM" id="SSF47473">
    <property type="entry name" value="EF-hand"/>
    <property type="match status" value="1"/>
</dbReference>
<dbReference type="SMART" id="SM00054">
    <property type="entry name" value="EFh"/>
    <property type="match status" value="2"/>
</dbReference>
<dbReference type="GO" id="GO:0005509">
    <property type="term" value="F:calcium ion binding"/>
    <property type="evidence" value="ECO:0007669"/>
    <property type="project" value="InterPro"/>
</dbReference>
<evidence type="ECO:0000256" key="1">
    <source>
        <dbReference type="ARBA" id="ARBA00004141"/>
    </source>
</evidence>
<feature type="region of interest" description="Disordered" evidence="6">
    <location>
        <begin position="96"/>
        <end position="116"/>
    </location>
</feature>
<dbReference type="Gene3D" id="1.10.287.70">
    <property type="match status" value="1"/>
</dbReference>
<dbReference type="Gene3D" id="1.20.120.350">
    <property type="entry name" value="Voltage-gated potassium channels. Chain C"/>
    <property type="match status" value="1"/>
</dbReference>
<dbReference type="InterPro" id="IPR018247">
    <property type="entry name" value="EF_Hand_1_Ca_BS"/>
</dbReference>
<dbReference type="Gene3D" id="1.10.238.10">
    <property type="entry name" value="EF-hand"/>
    <property type="match status" value="1"/>
</dbReference>
<feature type="transmembrane region" description="Helical" evidence="7">
    <location>
        <begin position="234"/>
        <end position="258"/>
    </location>
</feature>
<dbReference type="PROSITE" id="PS00018">
    <property type="entry name" value="EF_HAND_1"/>
    <property type="match status" value="1"/>
</dbReference>
<dbReference type="Proteomes" id="UP000626109">
    <property type="component" value="Unassembled WGS sequence"/>
</dbReference>
<dbReference type="InterPro" id="IPR002048">
    <property type="entry name" value="EF_hand_dom"/>
</dbReference>
<keyword evidence="3" id="KW-0106">Calcium</keyword>
<feature type="domain" description="EF-hand" evidence="8">
    <location>
        <begin position="480"/>
        <end position="514"/>
    </location>
</feature>
<accession>A0A813KZA0</accession>
<organism evidence="10 11">
    <name type="scientific">Polarella glacialis</name>
    <name type="common">Dinoflagellate</name>
    <dbReference type="NCBI Taxonomy" id="89957"/>
    <lineage>
        <taxon>Eukaryota</taxon>
        <taxon>Sar</taxon>
        <taxon>Alveolata</taxon>
        <taxon>Dinophyceae</taxon>
        <taxon>Suessiales</taxon>
        <taxon>Suessiaceae</taxon>
        <taxon>Polarella</taxon>
    </lineage>
</organism>
<protein>
    <recommendedName>
        <fullName evidence="8">EF-hand domain-containing protein</fullName>
    </recommendedName>
</protein>
<dbReference type="OrthoDB" id="416585at2759"/>
<dbReference type="EMBL" id="CAJNNW010032864">
    <property type="protein sequence ID" value="CAE8715790.1"/>
    <property type="molecule type" value="Genomic_DNA"/>
</dbReference>
<comment type="caution">
    <text evidence="10">The sequence shown here is derived from an EMBL/GenBank/DDBJ whole genome shotgun (WGS) entry which is preliminary data.</text>
</comment>
<name>A0A813KZA0_POLGL</name>
<dbReference type="Pfam" id="PF13499">
    <property type="entry name" value="EF-hand_7"/>
    <property type="match status" value="1"/>
</dbReference>
<evidence type="ECO:0000256" key="3">
    <source>
        <dbReference type="ARBA" id="ARBA00022837"/>
    </source>
</evidence>
<dbReference type="PROSITE" id="PS50222">
    <property type="entry name" value="EF_HAND_2"/>
    <property type="match status" value="2"/>
</dbReference>
<feature type="domain" description="EF-hand" evidence="8">
    <location>
        <begin position="437"/>
        <end position="472"/>
    </location>
</feature>
<evidence type="ECO:0000259" key="8">
    <source>
        <dbReference type="PROSITE" id="PS50222"/>
    </source>
</evidence>
<dbReference type="InterPro" id="IPR027359">
    <property type="entry name" value="Volt_channel_dom_sf"/>
</dbReference>
<dbReference type="SUPFAM" id="SSF81324">
    <property type="entry name" value="Voltage-gated potassium channels"/>
    <property type="match status" value="1"/>
</dbReference>
<feature type="transmembrane region" description="Helical" evidence="7">
    <location>
        <begin position="391"/>
        <end position="413"/>
    </location>
</feature>
<keyword evidence="12" id="KW-1185">Reference proteome</keyword>
<evidence type="ECO:0000313" key="9">
    <source>
        <dbReference type="EMBL" id="CAE8639443.1"/>
    </source>
</evidence>
<feature type="transmembrane region" description="Helical" evidence="7">
    <location>
        <begin position="159"/>
        <end position="177"/>
    </location>
</feature>